<dbReference type="InterPro" id="IPR030678">
    <property type="entry name" value="Peptide/Ni-bd"/>
</dbReference>
<evidence type="ECO:0000256" key="1">
    <source>
        <dbReference type="ARBA" id="ARBA00004196"/>
    </source>
</evidence>
<dbReference type="InterPro" id="IPR000914">
    <property type="entry name" value="SBP_5_dom"/>
</dbReference>
<dbReference type="Proteomes" id="UP000006457">
    <property type="component" value="Unassembled WGS sequence"/>
</dbReference>
<dbReference type="GO" id="GO:1904680">
    <property type="term" value="F:peptide transmembrane transporter activity"/>
    <property type="evidence" value="ECO:0007669"/>
    <property type="project" value="TreeGrafter"/>
</dbReference>
<dbReference type="FunFam" id="3.90.76.10:FF:000001">
    <property type="entry name" value="Oligopeptide ABC transporter substrate-binding protein"/>
    <property type="match status" value="1"/>
</dbReference>
<dbReference type="CDD" id="cd08504">
    <property type="entry name" value="PBP2_OppA"/>
    <property type="match status" value="1"/>
</dbReference>
<evidence type="ECO:0000256" key="3">
    <source>
        <dbReference type="ARBA" id="ARBA00022448"/>
    </source>
</evidence>
<dbReference type="Pfam" id="PF00496">
    <property type="entry name" value="SBP_bac_5"/>
    <property type="match status" value="1"/>
</dbReference>
<dbReference type="RefSeq" id="WP_005758965.1">
    <property type="nucleotide sequence ID" value="NZ_AJSX01000007.1"/>
</dbReference>
<protein>
    <submittedName>
        <fullName evidence="6">ABC transporter, substrate-binding protein, family 5</fullName>
    </submittedName>
</protein>
<dbReference type="Gene3D" id="3.90.76.10">
    <property type="entry name" value="Dipeptide-binding Protein, Domain 1"/>
    <property type="match status" value="1"/>
</dbReference>
<comment type="caution">
    <text evidence="6">The sequence shown here is derived from an EMBL/GenBank/DDBJ whole genome shotgun (WGS) entry which is preliminary data.</text>
</comment>
<dbReference type="SUPFAM" id="SSF53850">
    <property type="entry name" value="Periplasmic binding protein-like II"/>
    <property type="match status" value="1"/>
</dbReference>
<dbReference type="PATRIC" id="fig|1095749.3.peg.253"/>
<sequence>MAFSVFSSYVTFPIKSAVIFSCFLSITACDQVKSFWSKTAIELSPSSPSISNTAVNLSKQIRAQIEQENVLLVRGVYSDLVSKVTDIHSADQADFLRDILEGLVIFDAVGNIQPAVAQSWTTKDSKIWTFTLRKEAKWSNGEDVTAQDFVASWQQLALSKNPLKQYLAFMHIKNAQAFFEGKIAVEQLGIKALDDKHLQITLDKSLPYFPKMLAHISLLPIYSKAQDNVHHFFSNGAYQFAKQENDIISLIKNDKYWNASTVKFESVNYKKITAQSDLKGIDLIVDSKLNDIHVKYFPKLCTYFYEFNLKDPVLKNKAIRDALSSMVSSHTIVQNENLNVKNISHFVPEGMDFEQDSGWNPTVVEQILQQAQFSESNPLHLRITYEQDGVHSNIATRMIRAWSQSDLISVQTEPVSWQELQNKRAKGDFQLIRSGWCADYNDPSAFLNLLQSKNPDNKTGFNNQNVDNLLERLNQHNMSETDRNNLYQQILSIAQQEKVFLPIFQYMLPVYLTPSLQGYDINNVSEVIYSKDLSRKSFK</sequence>
<name>I3DIA8_9PAST</name>
<dbReference type="PANTHER" id="PTHR30290">
    <property type="entry name" value="PERIPLASMIC BINDING COMPONENT OF ABC TRANSPORTER"/>
    <property type="match status" value="1"/>
</dbReference>
<keyword evidence="4" id="KW-0732">Signal</keyword>
<keyword evidence="3" id="KW-0813">Transport</keyword>
<comment type="similarity">
    <text evidence="2">Belongs to the bacterial solute-binding protein 5 family.</text>
</comment>
<proteinExistence type="inferred from homology"/>
<dbReference type="InterPro" id="IPR039424">
    <property type="entry name" value="SBP_5"/>
</dbReference>
<dbReference type="EMBL" id="AJSX01000007">
    <property type="protein sequence ID" value="EIJ71451.1"/>
    <property type="molecule type" value="Genomic_DNA"/>
</dbReference>
<dbReference type="PIRSF" id="PIRSF002741">
    <property type="entry name" value="MppA"/>
    <property type="match status" value="1"/>
</dbReference>
<feature type="domain" description="Solute-binding protein family 5" evidence="5">
    <location>
        <begin position="112"/>
        <end position="456"/>
    </location>
</feature>
<dbReference type="eggNOG" id="COG4166">
    <property type="taxonomic scope" value="Bacteria"/>
</dbReference>
<dbReference type="Gene3D" id="3.10.105.10">
    <property type="entry name" value="Dipeptide-binding Protein, Domain 3"/>
    <property type="match status" value="1"/>
</dbReference>
<organism evidence="6 7">
    <name type="scientific">Pasteurella bettyae CCUG 2042</name>
    <dbReference type="NCBI Taxonomy" id="1095749"/>
    <lineage>
        <taxon>Bacteria</taxon>
        <taxon>Pseudomonadati</taxon>
        <taxon>Pseudomonadota</taxon>
        <taxon>Gammaproteobacteria</taxon>
        <taxon>Pasteurellales</taxon>
        <taxon>Pasteurellaceae</taxon>
        <taxon>Pasteurella</taxon>
    </lineage>
</organism>
<comment type="subcellular location">
    <subcellularLocation>
        <location evidence="1">Cell envelope</location>
    </subcellularLocation>
</comment>
<reference evidence="6 7" key="1">
    <citation type="submission" date="2012-03" db="EMBL/GenBank/DDBJ databases">
        <authorList>
            <person name="Harkins D.M."/>
            <person name="Madupu R."/>
            <person name="Durkin A.S."/>
            <person name="Torralba M."/>
            <person name="Methe B."/>
            <person name="Sutton G.G."/>
            <person name="Nelson K.E."/>
        </authorList>
    </citation>
    <scope>NUCLEOTIDE SEQUENCE [LARGE SCALE GENOMIC DNA]</scope>
    <source>
        <strain evidence="6 7">CCUG 2042</strain>
    </source>
</reference>
<dbReference type="GO" id="GO:0030288">
    <property type="term" value="C:outer membrane-bounded periplasmic space"/>
    <property type="evidence" value="ECO:0007669"/>
    <property type="project" value="TreeGrafter"/>
</dbReference>
<keyword evidence="7" id="KW-1185">Reference proteome</keyword>
<accession>I3DIA8</accession>
<evidence type="ECO:0000259" key="5">
    <source>
        <dbReference type="Pfam" id="PF00496"/>
    </source>
</evidence>
<dbReference type="PANTHER" id="PTHR30290:SF10">
    <property type="entry name" value="PERIPLASMIC OLIGOPEPTIDE-BINDING PROTEIN-RELATED"/>
    <property type="match status" value="1"/>
</dbReference>
<evidence type="ECO:0000313" key="6">
    <source>
        <dbReference type="EMBL" id="EIJ71451.1"/>
    </source>
</evidence>
<evidence type="ECO:0000256" key="4">
    <source>
        <dbReference type="ARBA" id="ARBA00022729"/>
    </source>
</evidence>
<dbReference type="Gene3D" id="3.40.190.10">
    <property type="entry name" value="Periplasmic binding protein-like II"/>
    <property type="match status" value="1"/>
</dbReference>
<dbReference type="AlphaFoldDB" id="I3DIA8"/>
<evidence type="ECO:0000256" key="2">
    <source>
        <dbReference type="ARBA" id="ARBA00005695"/>
    </source>
</evidence>
<dbReference type="GO" id="GO:0043190">
    <property type="term" value="C:ATP-binding cassette (ABC) transporter complex"/>
    <property type="evidence" value="ECO:0007669"/>
    <property type="project" value="InterPro"/>
</dbReference>
<dbReference type="GO" id="GO:0015833">
    <property type="term" value="P:peptide transport"/>
    <property type="evidence" value="ECO:0007669"/>
    <property type="project" value="TreeGrafter"/>
</dbReference>
<gene>
    <name evidence="6" type="ORF">HMPREF1052_0017</name>
</gene>
<evidence type="ECO:0000313" key="7">
    <source>
        <dbReference type="Proteomes" id="UP000006457"/>
    </source>
</evidence>